<proteinExistence type="predicted"/>
<accession>A0A8H3CMU9</accession>
<dbReference type="GO" id="GO:0000981">
    <property type="term" value="F:DNA-binding transcription factor activity, RNA polymerase II-specific"/>
    <property type="evidence" value="ECO:0007669"/>
    <property type="project" value="InterPro"/>
</dbReference>
<evidence type="ECO:0000259" key="4">
    <source>
        <dbReference type="PROSITE" id="PS50048"/>
    </source>
</evidence>
<evidence type="ECO:0000313" key="5">
    <source>
        <dbReference type="EMBL" id="CAE6489439.1"/>
    </source>
</evidence>
<evidence type="ECO:0000256" key="1">
    <source>
        <dbReference type="ARBA" id="ARBA00004123"/>
    </source>
</evidence>
<dbReference type="SUPFAM" id="SSF57701">
    <property type="entry name" value="Zn2/Cys6 DNA-binding domain"/>
    <property type="match status" value="1"/>
</dbReference>
<dbReference type="Pfam" id="PF11951">
    <property type="entry name" value="Fungal_trans_2"/>
    <property type="match status" value="1"/>
</dbReference>
<dbReference type="GO" id="GO:0008270">
    <property type="term" value="F:zinc ion binding"/>
    <property type="evidence" value="ECO:0007669"/>
    <property type="project" value="InterPro"/>
</dbReference>
<dbReference type="AlphaFoldDB" id="A0A8H3CMU9"/>
<evidence type="ECO:0000256" key="2">
    <source>
        <dbReference type="ARBA" id="ARBA00023242"/>
    </source>
</evidence>
<dbReference type="InterPro" id="IPR036864">
    <property type="entry name" value="Zn2-C6_fun-type_DNA-bd_sf"/>
</dbReference>
<dbReference type="InterPro" id="IPR021858">
    <property type="entry name" value="Fun_TF"/>
</dbReference>
<dbReference type="PROSITE" id="PS50048">
    <property type="entry name" value="ZN2_CY6_FUNGAL_2"/>
    <property type="match status" value="1"/>
</dbReference>
<dbReference type="Proteomes" id="UP000663888">
    <property type="component" value="Unassembled WGS sequence"/>
</dbReference>
<dbReference type="SMART" id="SM00066">
    <property type="entry name" value="GAL4"/>
    <property type="match status" value="1"/>
</dbReference>
<dbReference type="GO" id="GO:0005634">
    <property type="term" value="C:nucleus"/>
    <property type="evidence" value="ECO:0007669"/>
    <property type="project" value="UniProtKB-SubCell"/>
</dbReference>
<dbReference type="PROSITE" id="PS00463">
    <property type="entry name" value="ZN2_CY6_FUNGAL_1"/>
    <property type="match status" value="1"/>
</dbReference>
<evidence type="ECO:0000313" key="6">
    <source>
        <dbReference type="Proteomes" id="UP000663888"/>
    </source>
</evidence>
<organism evidence="5 6">
    <name type="scientific">Rhizoctonia solani</name>
    <dbReference type="NCBI Taxonomy" id="456999"/>
    <lineage>
        <taxon>Eukaryota</taxon>
        <taxon>Fungi</taxon>
        <taxon>Dikarya</taxon>
        <taxon>Basidiomycota</taxon>
        <taxon>Agaricomycotina</taxon>
        <taxon>Agaricomycetes</taxon>
        <taxon>Cantharellales</taxon>
        <taxon>Ceratobasidiaceae</taxon>
        <taxon>Rhizoctonia</taxon>
    </lineage>
</organism>
<name>A0A8H3CMU9_9AGAM</name>
<dbReference type="EMBL" id="CAJMWX010001452">
    <property type="protein sequence ID" value="CAE6489439.1"/>
    <property type="molecule type" value="Genomic_DNA"/>
</dbReference>
<feature type="domain" description="Zn(2)-C6 fungal-type" evidence="4">
    <location>
        <begin position="9"/>
        <end position="37"/>
    </location>
</feature>
<gene>
    <name evidence="5" type="ORF">RDB_LOCUS137057</name>
</gene>
<sequence length="638" mass="70686">MAPIRSTTGCLACKTKRKKCDETKPHCLRCQKSRTPCPGYTYIQDPNNPTGKPRTLPGPRTVLGRSRTTGFQGTSLMAKTAVPELQQEDQLSLNNCWVNSNISHGVLGGSKIENHATISESIDTSGQYPIDGSVWHPSINLGTSRSLVAENQDLVRALPRVGVAPPLTSGQASLLAALFSLGQAPDLDPPPLRPQPNADLLFDPNALLVTNRSSPDGEKEIDIVIHDNEDTEGVVSVIRHELALDKTAESNALPFVLQGYAAWVNRMAFEPQKLTDIARNLVFSHFEDGEQSRWSITLLANIGNKIGGVELLQGTDNPVLSALQRVVRRRIKTVKALHNPRRTELIKALECVVETMLIHFFISPLSEVITLRQEAAPIFRQLCPEPLGAPINLLSILQHPLSCMRQYVQIDIFSIVIMDMPSLFQYDIALPATQSLALYQSVPANQADGITQWLHGIPNEIILLFARMKAMQRSGLVPNNDTVASLEWDIHKLPPYSGSSSDRFLSIMRSVVQECWRQAAFIYLYMVVCGDLCDTPRVQGALRRYLRLLNGTNPGRLPDEFLIMNLVLVAPAAQRPRDRAVIRQRLLGIYALGKTFRANKSFIGLIEDNWARADSERKQIVQSELAVGSQCAVDKLRN</sequence>
<comment type="subcellular location">
    <subcellularLocation>
        <location evidence="1">Nucleus</location>
    </subcellularLocation>
</comment>
<keyword evidence="2" id="KW-0539">Nucleus</keyword>
<dbReference type="PANTHER" id="PTHR37534:SF46">
    <property type="entry name" value="ZN(II)2CYS6 TRANSCRIPTION FACTOR (EUROFUNG)"/>
    <property type="match status" value="1"/>
</dbReference>
<protein>
    <recommendedName>
        <fullName evidence="4">Zn(2)-C6 fungal-type domain-containing protein</fullName>
    </recommendedName>
</protein>
<evidence type="ECO:0000256" key="3">
    <source>
        <dbReference type="SAM" id="MobiDB-lite"/>
    </source>
</evidence>
<comment type="caution">
    <text evidence="5">The sequence shown here is derived from an EMBL/GenBank/DDBJ whole genome shotgun (WGS) entry which is preliminary data.</text>
</comment>
<dbReference type="PANTHER" id="PTHR37534">
    <property type="entry name" value="TRANSCRIPTIONAL ACTIVATOR PROTEIN UGA3"/>
    <property type="match status" value="1"/>
</dbReference>
<dbReference type="InterPro" id="IPR001138">
    <property type="entry name" value="Zn2Cys6_DnaBD"/>
</dbReference>
<feature type="region of interest" description="Disordered" evidence="3">
    <location>
        <begin position="41"/>
        <end position="67"/>
    </location>
</feature>
<reference evidence="5" key="1">
    <citation type="submission" date="2021-01" db="EMBL/GenBank/DDBJ databases">
        <authorList>
            <person name="Kaushik A."/>
        </authorList>
    </citation>
    <scope>NUCLEOTIDE SEQUENCE</scope>
    <source>
        <strain evidence="5">AG4-R118</strain>
    </source>
</reference>
<dbReference type="Gene3D" id="4.10.240.10">
    <property type="entry name" value="Zn(2)-C6 fungal-type DNA-binding domain"/>
    <property type="match status" value="1"/>
</dbReference>
<dbReference type="Pfam" id="PF00172">
    <property type="entry name" value="Zn_clus"/>
    <property type="match status" value="1"/>
</dbReference>
<dbReference type="CDD" id="cd00067">
    <property type="entry name" value="GAL4"/>
    <property type="match status" value="1"/>
</dbReference>